<comment type="caution">
    <text evidence="2">The sequence shown here is derived from an EMBL/GenBank/DDBJ whole genome shotgun (WGS) entry which is preliminary data.</text>
</comment>
<reference evidence="2 3" key="1">
    <citation type="submission" date="2014-06" db="EMBL/GenBank/DDBJ databases">
        <title>Draft genome sequence of iron oxidizing acidophile Leptospirillum ferriphilum DSM14647.</title>
        <authorList>
            <person name="Cardenas J.P."/>
            <person name="Lazcano M."/>
            <person name="Ossandon F.J."/>
            <person name="Corbett M."/>
            <person name="Holmes D.S."/>
            <person name="Watkin E."/>
        </authorList>
    </citation>
    <scope>NUCLEOTIDE SEQUENCE [LARGE SCALE GENOMIC DNA]</scope>
    <source>
        <strain evidence="2 3">DSM 14647</strain>
    </source>
</reference>
<feature type="compositionally biased region" description="Basic residues" evidence="1">
    <location>
        <begin position="1"/>
        <end position="15"/>
    </location>
</feature>
<dbReference type="PATRIC" id="fig|178606.4.peg.1270"/>
<gene>
    <name evidence="2" type="ORF">LptCag_0736</name>
</gene>
<dbReference type="EMBL" id="JPGK01000004">
    <property type="protein sequence ID" value="KGA94110.1"/>
    <property type="molecule type" value="Genomic_DNA"/>
</dbReference>
<evidence type="ECO:0000313" key="2">
    <source>
        <dbReference type="EMBL" id="KGA94110.1"/>
    </source>
</evidence>
<feature type="region of interest" description="Disordered" evidence="1">
    <location>
        <begin position="1"/>
        <end position="44"/>
    </location>
</feature>
<dbReference type="AlphaFoldDB" id="A0A094WCB3"/>
<proteinExistence type="predicted"/>
<name>A0A094WCB3_9BACT</name>
<evidence type="ECO:0000256" key="1">
    <source>
        <dbReference type="SAM" id="MobiDB-lite"/>
    </source>
</evidence>
<accession>A0A094WCB3</accession>
<protein>
    <submittedName>
        <fullName evidence="2">Uncharacterized protein</fullName>
    </submittedName>
</protein>
<evidence type="ECO:0000313" key="3">
    <source>
        <dbReference type="Proteomes" id="UP000029452"/>
    </source>
</evidence>
<dbReference type="Proteomes" id="UP000029452">
    <property type="component" value="Unassembled WGS sequence"/>
</dbReference>
<sequence>MRGLTHKNKALRKKRETPEKEKYPVLPPAMRPAKASWKLKHPGT</sequence>
<organism evidence="2 3">
    <name type="scientific">Leptospirillum ferriphilum</name>
    <dbReference type="NCBI Taxonomy" id="178606"/>
    <lineage>
        <taxon>Bacteria</taxon>
        <taxon>Pseudomonadati</taxon>
        <taxon>Nitrospirota</taxon>
        <taxon>Nitrospiria</taxon>
        <taxon>Nitrospirales</taxon>
        <taxon>Nitrospiraceae</taxon>
        <taxon>Leptospirillum</taxon>
    </lineage>
</organism>